<organism evidence="2 3">
    <name type="scientific">Streptomyces roseirectus</name>
    <dbReference type="NCBI Taxonomy" id="2768066"/>
    <lineage>
        <taxon>Bacteria</taxon>
        <taxon>Bacillati</taxon>
        <taxon>Actinomycetota</taxon>
        <taxon>Actinomycetes</taxon>
        <taxon>Kitasatosporales</taxon>
        <taxon>Streptomycetaceae</taxon>
        <taxon>Streptomyces</taxon>
    </lineage>
</organism>
<dbReference type="InterPro" id="IPR036388">
    <property type="entry name" value="WH-like_DNA-bd_sf"/>
</dbReference>
<keyword evidence="3" id="KW-1185">Reference proteome</keyword>
<dbReference type="KEGG" id="sroi:IAG44_04090"/>
<feature type="compositionally biased region" description="Basic and acidic residues" evidence="1">
    <location>
        <begin position="9"/>
        <end position="22"/>
    </location>
</feature>
<sequence length="51" mass="5627">MLRLLSPLRDTRLVDQDPESGHYRLGPQNALLGRLYLNASTPSASPDRPPA</sequence>
<accession>A0A7H0I7F3</accession>
<evidence type="ECO:0000313" key="3">
    <source>
        <dbReference type="Proteomes" id="UP000516052"/>
    </source>
</evidence>
<protein>
    <submittedName>
        <fullName evidence="2">Uncharacterized protein</fullName>
    </submittedName>
</protein>
<dbReference type="AlphaFoldDB" id="A0A7H0I7F3"/>
<name>A0A7H0I7F3_9ACTN</name>
<reference evidence="2 3" key="1">
    <citation type="submission" date="2020-08" db="EMBL/GenBank/DDBJ databases">
        <title>A novel species.</title>
        <authorList>
            <person name="Gao J."/>
        </authorList>
    </citation>
    <scope>NUCLEOTIDE SEQUENCE [LARGE SCALE GENOMIC DNA]</scope>
    <source>
        <strain evidence="2 3">CRXT-G-22</strain>
    </source>
</reference>
<dbReference type="EMBL" id="CP060828">
    <property type="protein sequence ID" value="QNP68719.1"/>
    <property type="molecule type" value="Genomic_DNA"/>
</dbReference>
<feature type="region of interest" description="Disordered" evidence="1">
    <location>
        <begin position="1"/>
        <end position="25"/>
    </location>
</feature>
<evidence type="ECO:0000256" key="1">
    <source>
        <dbReference type="SAM" id="MobiDB-lite"/>
    </source>
</evidence>
<dbReference type="Proteomes" id="UP000516052">
    <property type="component" value="Chromosome"/>
</dbReference>
<dbReference type="RefSeq" id="WP_187745758.1">
    <property type="nucleotide sequence ID" value="NZ_CP060828.1"/>
</dbReference>
<dbReference type="Gene3D" id="1.10.10.10">
    <property type="entry name" value="Winged helix-like DNA-binding domain superfamily/Winged helix DNA-binding domain"/>
    <property type="match status" value="1"/>
</dbReference>
<gene>
    <name evidence="2" type="ORF">IAG44_04090</name>
</gene>
<proteinExistence type="predicted"/>
<evidence type="ECO:0000313" key="2">
    <source>
        <dbReference type="EMBL" id="QNP68719.1"/>
    </source>
</evidence>